<reference evidence="1" key="1">
    <citation type="submission" date="2020-05" db="EMBL/GenBank/DDBJ databases">
        <authorList>
            <person name="Chiriac C."/>
            <person name="Salcher M."/>
            <person name="Ghai R."/>
            <person name="Kavagutti S V."/>
        </authorList>
    </citation>
    <scope>NUCLEOTIDE SEQUENCE</scope>
</reference>
<sequence>MPTFVIAGSIKIAATSPFLSAASIPARSLNSTTRVVTDKSTGAPKFPSRLTVFPASSSVAKVSSTLP</sequence>
<dbReference type="AlphaFoldDB" id="A0A6J5Z5G5"/>
<organism evidence="1">
    <name type="scientific">freshwater metagenome</name>
    <dbReference type="NCBI Taxonomy" id="449393"/>
    <lineage>
        <taxon>unclassified sequences</taxon>
        <taxon>metagenomes</taxon>
        <taxon>ecological metagenomes</taxon>
    </lineage>
</organism>
<dbReference type="EMBL" id="CAESAF010000065">
    <property type="protein sequence ID" value="CAB4337851.1"/>
    <property type="molecule type" value="Genomic_DNA"/>
</dbReference>
<proteinExistence type="predicted"/>
<accession>A0A6J5Z5G5</accession>
<protein>
    <submittedName>
        <fullName evidence="1">Unannotated protein</fullName>
    </submittedName>
</protein>
<name>A0A6J5Z5G5_9ZZZZ</name>
<evidence type="ECO:0000313" key="1">
    <source>
        <dbReference type="EMBL" id="CAB4337851.1"/>
    </source>
</evidence>
<gene>
    <name evidence="1" type="ORF">UFOPK3574_00684</name>
</gene>